<gene>
    <name evidence="17" type="ORF">A2557_08450</name>
</gene>
<dbReference type="NCBIfam" id="NF004469">
    <property type="entry name" value="PRK05800.1"/>
    <property type="match status" value="1"/>
</dbReference>
<dbReference type="InterPro" id="IPR027417">
    <property type="entry name" value="P-loop_NTPase"/>
</dbReference>
<dbReference type="EC" id="2.7.1.156" evidence="14"/>
<feature type="binding site" evidence="16">
    <location>
        <begin position="10"/>
        <end position="17"/>
    </location>
    <ligand>
        <name>GTP</name>
        <dbReference type="ChEBI" id="CHEBI:37565"/>
    </ligand>
</feature>
<dbReference type="PANTHER" id="PTHR34848:SF1">
    <property type="entry name" value="BIFUNCTIONAL ADENOSYLCOBALAMIN BIOSYNTHESIS PROTEIN COBU"/>
    <property type="match status" value="1"/>
</dbReference>
<evidence type="ECO:0000256" key="5">
    <source>
        <dbReference type="ARBA" id="ARBA00004692"/>
    </source>
</evidence>
<accession>A0A1F6H3P2</accession>
<comment type="function">
    <text evidence="4 14">Catalyzes ATP-dependent phosphorylation of adenosylcobinamide and addition of GMP to adenosylcobinamide phosphate.</text>
</comment>
<dbReference type="AlphaFoldDB" id="A0A1F6H3P2"/>
<evidence type="ECO:0000256" key="15">
    <source>
        <dbReference type="PIRSR" id="PIRSR006135-1"/>
    </source>
</evidence>
<dbReference type="GO" id="GO:0008820">
    <property type="term" value="F:cobinamide phosphate guanylyltransferase activity"/>
    <property type="evidence" value="ECO:0007669"/>
    <property type="project" value="UniProtKB-UniRule"/>
</dbReference>
<comment type="pathway">
    <text evidence="5 14">Cofactor biosynthesis; adenosylcobalamin biosynthesis; adenosylcobalamin from cob(II)yrinate a,c-diamide: step 6/7.</text>
</comment>
<evidence type="ECO:0000256" key="6">
    <source>
        <dbReference type="ARBA" id="ARBA00005159"/>
    </source>
</evidence>
<comment type="pathway">
    <text evidence="6 14">Cofactor biosynthesis; adenosylcobalamin biosynthesis; adenosylcobalamin from cob(II)yrinate a,c-diamide: step 5/7.</text>
</comment>
<keyword evidence="12 14" id="KW-0067">ATP-binding</keyword>
<comment type="caution">
    <text evidence="17">The sequence shown here is derived from an EMBL/GenBank/DDBJ whole genome shotgun (WGS) entry which is preliminary data.</text>
</comment>
<dbReference type="PIRSF" id="PIRSF006135">
    <property type="entry name" value="CobU"/>
    <property type="match status" value="1"/>
</dbReference>
<dbReference type="EMBL" id="MFNF01000001">
    <property type="protein sequence ID" value="OGH04992.1"/>
    <property type="molecule type" value="Genomic_DNA"/>
</dbReference>
<dbReference type="CDD" id="cd00544">
    <property type="entry name" value="CobU"/>
    <property type="match status" value="1"/>
</dbReference>
<name>A0A1F6H3P2_9PROT</name>
<comment type="similarity">
    <text evidence="7 14">Belongs to the CobU/CobP family.</text>
</comment>
<dbReference type="SUPFAM" id="SSF52540">
    <property type="entry name" value="P-loop containing nucleoside triphosphate hydrolases"/>
    <property type="match status" value="1"/>
</dbReference>
<organism evidence="17 18">
    <name type="scientific">Candidatus Lambdaproteobacteria bacterium RIFOXYD2_FULL_56_26</name>
    <dbReference type="NCBI Taxonomy" id="1817773"/>
    <lineage>
        <taxon>Bacteria</taxon>
        <taxon>Pseudomonadati</taxon>
        <taxon>Pseudomonadota</taxon>
        <taxon>Candidatus Lambdaproteobacteria</taxon>
    </lineage>
</organism>
<keyword evidence="9 14" id="KW-0808">Transferase</keyword>
<keyword evidence="10 14" id="KW-0547">Nucleotide-binding</keyword>
<dbReference type="PANTHER" id="PTHR34848">
    <property type="match status" value="1"/>
</dbReference>
<dbReference type="GO" id="GO:0005524">
    <property type="term" value="F:ATP binding"/>
    <property type="evidence" value="ECO:0007669"/>
    <property type="project" value="UniProtKB-UniRule"/>
</dbReference>
<evidence type="ECO:0000256" key="9">
    <source>
        <dbReference type="ARBA" id="ARBA00022679"/>
    </source>
</evidence>
<feature type="binding site" evidence="16">
    <location>
        <begin position="34"/>
        <end position="36"/>
    </location>
    <ligand>
        <name>GTP</name>
        <dbReference type="ChEBI" id="CHEBI:37565"/>
    </ligand>
</feature>
<keyword evidence="11 14" id="KW-0418">Kinase</keyword>
<keyword evidence="8 14" id="KW-0169">Cobalamin biosynthesis</keyword>
<evidence type="ECO:0000256" key="2">
    <source>
        <dbReference type="ARBA" id="ARBA00000711"/>
    </source>
</evidence>
<feature type="binding site" evidence="16">
    <location>
        <position position="84"/>
    </location>
    <ligand>
        <name>GTP</name>
        <dbReference type="ChEBI" id="CHEBI:37565"/>
    </ligand>
</feature>
<feature type="binding site" evidence="16">
    <location>
        <position position="62"/>
    </location>
    <ligand>
        <name>GTP</name>
        <dbReference type="ChEBI" id="CHEBI:37565"/>
    </ligand>
</feature>
<evidence type="ECO:0000256" key="16">
    <source>
        <dbReference type="PIRSR" id="PIRSR006135-2"/>
    </source>
</evidence>
<dbReference type="UniPathway" id="UPA00148">
    <property type="reaction ID" value="UER00236"/>
</dbReference>
<dbReference type="Pfam" id="PF02283">
    <property type="entry name" value="CobU"/>
    <property type="match status" value="1"/>
</dbReference>
<dbReference type="Proteomes" id="UP000177583">
    <property type="component" value="Unassembled WGS sequence"/>
</dbReference>
<dbReference type="GO" id="GO:0009236">
    <property type="term" value="P:cobalamin biosynthetic process"/>
    <property type="evidence" value="ECO:0007669"/>
    <property type="project" value="UniProtKB-UniRule"/>
</dbReference>
<dbReference type="Gene3D" id="3.40.50.300">
    <property type="entry name" value="P-loop containing nucleotide triphosphate hydrolases"/>
    <property type="match status" value="1"/>
</dbReference>
<protein>
    <recommendedName>
        <fullName evidence="14">Bifunctional adenosylcobalamin biosynthesis protein</fullName>
        <ecNumber evidence="14">2.7.1.156</ecNumber>
        <ecNumber evidence="14">2.7.7.62</ecNumber>
    </recommendedName>
</protein>
<comment type="catalytic activity">
    <reaction evidence="2 14">
        <text>adenosylcob(III)inamide phosphate + GTP + H(+) = adenosylcob(III)inamide-GDP + diphosphate</text>
        <dbReference type="Rhea" id="RHEA:22712"/>
        <dbReference type="ChEBI" id="CHEBI:15378"/>
        <dbReference type="ChEBI" id="CHEBI:33019"/>
        <dbReference type="ChEBI" id="CHEBI:37565"/>
        <dbReference type="ChEBI" id="CHEBI:58502"/>
        <dbReference type="ChEBI" id="CHEBI:60487"/>
        <dbReference type="EC" id="2.7.7.62"/>
    </reaction>
</comment>
<comment type="catalytic activity">
    <reaction evidence="1 14">
        <text>adenosylcob(III)inamide + ATP = adenosylcob(III)inamide phosphate + ADP + H(+)</text>
        <dbReference type="Rhea" id="RHEA:15769"/>
        <dbReference type="ChEBI" id="CHEBI:2480"/>
        <dbReference type="ChEBI" id="CHEBI:15378"/>
        <dbReference type="ChEBI" id="CHEBI:30616"/>
        <dbReference type="ChEBI" id="CHEBI:58502"/>
        <dbReference type="ChEBI" id="CHEBI:456216"/>
        <dbReference type="EC" id="2.7.1.156"/>
    </reaction>
</comment>
<evidence type="ECO:0000256" key="8">
    <source>
        <dbReference type="ARBA" id="ARBA00022573"/>
    </source>
</evidence>
<dbReference type="GO" id="GO:0043752">
    <property type="term" value="F:adenosylcobinamide kinase activity"/>
    <property type="evidence" value="ECO:0007669"/>
    <property type="project" value="UniProtKB-EC"/>
</dbReference>
<evidence type="ECO:0000256" key="14">
    <source>
        <dbReference type="PIRNR" id="PIRNR006135"/>
    </source>
</evidence>
<evidence type="ECO:0000256" key="11">
    <source>
        <dbReference type="ARBA" id="ARBA00022777"/>
    </source>
</evidence>
<dbReference type="EC" id="2.7.7.62" evidence="14"/>
<evidence type="ECO:0000256" key="13">
    <source>
        <dbReference type="ARBA" id="ARBA00023134"/>
    </source>
</evidence>
<evidence type="ECO:0000313" key="18">
    <source>
        <dbReference type="Proteomes" id="UP000177583"/>
    </source>
</evidence>
<evidence type="ECO:0000256" key="4">
    <source>
        <dbReference type="ARBA" id="ARBA00003889"/>
    </source>
</evidence>
<reference evidence="17 18" key="1">
    <citation type="journal article" date="2016" name="Nat. Commun.">
        <title>Thousands of microbial genomes shed light on interconnected biogeochemical processes in an aquifer system.</title>
        <authorList>
            <person name="Anantharaman K."/>
            <person name="Brown C.T."/>
            <person name="Hug L.A."/>
            <person name="Sharon I."/>
            <person name="Castelle C.J."/>
            <person name="Probst A.J."/>
            <person name="Thomas B.C."/>
            <person name="Singh A."/>
            <person name="Wilkins M.J."/>
            <person name="Karaoz U."/>
            <person name="Brodie E.L."/>
            <person name="Williams K.H."/>
            <person name="Hubbard S.S."/>
            <person name="Banfield J.F."/>
        </authorList>
    </citation>
    <scope>NUCLEOTIDE SEQUENCE [LARGE SCALE GENOMIC DNA]</scope>
</reference>
<comment type="catalytic activity">
    <reaction evidence="3">
        <text>adenosylcob(III)inamide + GTP = adenosylcob(III)inamide phosphate + GDP + H(+)</text>
        <dbReference type="Rhea" id="RHEA:15765"/>
        <dbReference type="ChEBI" id="CHEBI:2480"/>
        <dbReference type="ChEBI" id="CHEBI:15378"/>
        <dbReference type="ChEBI" id="CHEBI:37565"/>
        <dbReference type="ChEBI" id="CHEBI:58189"/>
        <dbReference type="ChEBI" id="CHEBI:58502"/>
        <dbReference type="EC" id="2.7.1.156"/>
    </reaction>
</comment>
<evidence type="ECO:0000256" key="7">
    <source>
        <dbReference type="ARBA" id="ARBA00007490"/>
    </source>
</evidence>
<feature type="active site" description="GMP-histidine intermediate" evidence="15">
    <location>
        <position position="50"/>
    </location>
</feature>
<keyword evidence="13 14" id="KW-0342">GTP-binding</keyword>
<sequence length="176" mass="19088">MLGKVTLVTGGARSGKSRYALELASEAQNPVFVATASVMDKEMELRVAKHQEERLGRFVTLEEQTDLAGVFSRLPSGTGVVLVDCLTLWLNNLLYYNGEQPEYPEVTALLRLLESPPCPVILVSNELGLGIVPENPLARFFRDLSGWVNQAVAARAELAVLMVSGLPLALKGRLPG</sequence>
<evidence type="ECO:0000256" key="3">
    <source>
        <dbReference type="ARBA" id="ARBA00001522"/>
    </source>
</evidence>
<proteinExistence type="inferred from homology"/>
<evidence type="ECO:0000256" key="10">
    <source>
        <dbReference type="ARBA" id="ARBA00022741"/>
    </source>
</evidence>
<dbReference type="GO" id="GO:0005525">
    <property type="term" value="F:GTP binding"/>
    <property type="evidence" value="ECO:0007669"/>
    <property type="project" value="UniProtKB-UniRule"/>
</dbReference>
<evidence type="ECO:0000256" key="1">
    <source>
        <dbReference type="ARBA" id="ARBA00000312"/>
    </source>
</evidence>
<evidence type="ECO:0000313" key="17">
    <source>
        <dbReference type="EMBL" id="OGH04992.1"/>
    </source>
</evidence>
<dbReference type="InterPro" id="IPR003203">
    <property type="entry name" value="CobU/CobP"/>
</dbReference>
<evidence type="ECO:0000256" key="12">
    <source>
        <dbReference type="ARBA" id="ARBA00022840"/>
    </source>
</evidence>